<dbReference type="EMBL" id="LT551420">
    <property type="protein sequence ID" value="SAL96871.1"/>
    <property type="molecule type" value="Genomic_DNA"/>
</dbReference>
<evidence type="ECO:0000313" key="1">
    <source>
        <dbReference type="EMBL" id="SAL96871.1"/>
    </source>
</evidence>
<name>A0A168LIP6_ABSGL</name>
<organism evidence="1">
    <name type="scientific">Absidia glauca</name>
    <name type="common">Pin mould</name>
    <dbReference type="NCBI Taxonomy" id="4829"/>
    <lineage>
        <taxon>Eukaryota</taxon>
        <taxon>Fungi</taxon>
        <taxon>Fungi incertae sedis</taxon>
        <taxon>Mucoromycota</taxon>
        <taxon>Mucoromycotina</taxon>
        <taxon>Mucoromycetes</taxon>
        <taxon>Mucorales</taxon>
        <taxon>Cunninghamellaceae</taxon>
        <taxon>Absidia</taxon>
    </lineage>
</organism>
<dbReference type="OrthoDB" id="9451547at2759"/>
<reference evidence="1" key="1">
    <citation type="submission" date="2016-04" db="EMBL/GenBank/DDBJ databases">
        <authorList>
            <person name="Evans L.H."/>
            <person name="Alamgir A."/>
            <person name="Owens N."/>
            <person name="Weber N.D."/>
            <person name="Virtaneva K."/>
            <person name="Barbian K."/>
            <person name="Babar A."/>
            <person name="Rosenke K."/>
        </authorList>
    </citation>
    <scope>NUCLEOTIDE SEQUENCE [LARGE SCALE GENOMIC DNA]</scope>
    <source>
        <strain evidence="1">CBS 101.48</strain>
    </source>
</reference>
<dbReference type="InterPro" id="IPR011333">
    <property type="entry name" value="SKP1/BTB/POZ_sf"/>
</dbReference>
<dbReference type="STRING" id="4829.A0A168LIP6"/>
<gene>
    <name evidence="1" type="primary">ABSGL_02313.1 scaffold 3277</name>
</gene>
<dbReference type="SUPFAM" id="SSF54695">
    <property type="entry name" value="POZ domain"/>
    <property type="match status" value="1"/>
</dbReference>
<keyword evidence="2" id="KW-1185">Reference proteome</keyword>
<protein>
    <recommendedName>
        <fullName evidence="3">Phosphatase activator</fullName>
    </recommendedName>
</protein>
<dbReference type="InParanoid" id="A0A168LIP6"/>
<evidence type="ECO:0000313" key="2">
    <source>
        <dbReference type="Proteomes" id="UP000078561"/>
    </source>
</evidence>
<proteinExistence type="predicted"/>
<dbReference type="FunCoup" id="A0A168LIP6">
    <property type="interactions" value="187"/>
</dbReference>
<sequence length="288" mass="33352">MTSNGFLITQVAEHNLYSELIQDDYIRDNNLSSRPVKLDLRGERMDVDIETLILFPDSFTFSMFPDGLGLHPFGGATNTLFEKIHPIDLDPACFHYLHTFFEQTRQETLDTHHLSQVSMETDPLVASLLTGSKQLVIVLREELDYFILPNSSTSSQHTLARHQLKTLAGQHLVQENKVFDALIRNIEKEHNQAEHHLVAMLCEAGFGTDDPWAYRALDPKRTCITSLSLCRLSHTLDPTDRMDIIQRFMLFWKKPARKCWWDVEQLELDGTAIRLWKRRTFWLELATV</sequence>
<evidence type="ECO:0008006" key="3">
    <source>
        <dbReference type="Google" id="ProtNLM"/>
    </source>
</evidence>
<accession>A0A168LIP6</accession>
<dbReference type="Proteomes" id="UP000078561">
    <property type="component" value="Unassembled WGS sequence"/>
</dbReference>
<dbReference type="AlphaFoldDB" id="A0A168LIP6"/>